<dbReference type="SUPFAM" id="SSF102645">
    <property type="entry name" value="CoaB-like"/>
    <property type="match status" value="1"/>
</dbReference>
<comment type="similarity">
    <text evidence="1">Belongs to the PPC synthetase family.</text>
</comment>
<dbReference type="OrthoDB" id="70224at2759"/>
<dbReference type="AlphaFoldDB" id="A0A2G9TN41"/>
<proteinExistence type="inferred from homology"/>
<dbReference type="InterPro" id="IPR035929">
    <property type="entry name" value="CoaB-like_sf"/>
</dbReference>
<feature type="domain" description="DNA/pantothenate metabolism flavoprotein C-terminal" evidence="2">
    <location>
        <begin position="147"/>
        <end position="223"/>
    </location>
</feature>
<protein>
    <submittedName>
        <fullName evidence="3">DNA / pantothenate metabolism flavoprotein</fullName>
    </submittedName>
</protein>
<dbReference type="Pfam" id="PF04127">
    <property type="entry name" value="DFP"/>
    <property type="match status" value="1"/>
</dbReference>
<dbReference type="Proteomes" id="UP000230423">
    <property type="component" value="Unassembled WGS sequence"/>
</dbReference>
<dbReference type="GO" id="GO:0015937">
    <property type="term" value="P:coenzyme A biosynthetic process"/>
    <property type="evidence" value="ECO:0007669"/>
    <property type="project" value="UniProtKB-ARBA"/>
</dbReference>
<keyword evidence="4" id="KW-1185">Reference proteome</keyword>
<gene>
    <name evidence="3" type="ORF">TELCIR_19143</name>
</gene>
<dbReference type="PANTHER" id="PTHR12290">
    <property type="entry name" value="CORNICHON-RELATED"/>
    <property type="match status" value="1"/>
</dbReference>
<evidence type="ECO:0000256" key="1">
    <source>
        <dbReference type="ARBA" id="ARBA00005703"/>
    </source>
</evidence>
<dbReference type="InterPro" id="IPR007085">
    <property type="entry name" value="DNA/pantothenate-metab_flavo_C"/>
</dbReference>
<dbReference type="Gene3D" id="3.40.50.10300">
    <property type="entry name" value="CoaB-like"/>
    <property type="match status" value="1"/>
</dbReference>
<reference evidence="3 4" key="1">
    <citation type="submission" date="2015-09" db="EMBL/GenBank/DDBJ databases">
        <title>Draft genome of the parasitic nematode Teladorsagia circumcincta isolate WARC Sus (inbred).</title>
        <authorList>
            <person name="Mitreva M."/>
        </authorList>
    </citation>
    <scope>NUCLEOTIDE SEQUENCE [LARGE SCALE GENOMIC DNA]</scope>
    <source>
        <strain evidence="3 4">S</strain>
    </source>
</reference>
<evidence type="ECO:0000259" key="2">
    <source>
        <dbReference type="Pfam" id="PF04127"/>
    </source>
</evidence>
<evidence type="ECO:0000313" key="4">
    <source>
        <dbReference type="Proteomes" id="UP000230423"/>
    </source>
</evidence>
<dbReference type="GO" id="GO:0003824">
    <property type="term" value="F:catalytic activity"/>
    <property type="evidence" value="ECO:0007669"/>
    <property type="project" value="UniProtKB-ARBA"/>
</dbReference>
<evidence type="ECO:0000313" key="3">
    <source>
        <dbReference type="EMBL" id="PIO59396.1"/>
    </source>
</evidence>
<sequence length="256" mass="29289">MPQKFESVISKVQAFLDENRERPIAFITSGGTKVNLEKNCVRFIDNFSMGTRGAASAEYFLKSDYAVIFLHREESLKPFSRNFPHIFESLEIDGDRVVCNLPRIKEAIEFSAKYKDRILYVPFSTLESYFFYLDEISRQLAPLKARALLYLAAAVSDFYIEEEQIPTHKIQSGDGGLNLRLSLAPKAIDKIVNRLVPKAFIISFKLETDDSILISKARGALEKYKHQLEQVKSGIEIEEKIIAKIKERHNAFMKGQ</sequence>
<organism evidence="3 4">
    <name type="scientific">Teladorsagia circumcincta</name>
    <name type="common">Brown stomach worm</name>
    <name type="synonym">Ostertagia circumcincta</name>
    <dbReference type="NCBI Taxonomy" id="45464"/>
    <lineage>
        <taxon>Eukaryota</taxon>
        <taxon>Metazoa</taxon>
        <taxon>Ecdysozoa</taxon>
        <taxon>Nematoda</taxon>
        <taxon>Chromadorea</taxon>
        <taxon>Rhabditida</taxon>
        <taxon>Rhabditina</taxon>
        <taxon>Rhabditomorpha</taxon>
        <taxon>Strongyloidea</taxon>
        <taxon>Trichostrongylidae</taxon>
        <taxon>Teladorsagia</taxon>
    </lineage>
</organism>
<name>A0A2G9TN41_TELCI</name>
<dbReference type="EMBL" id="KZ357964">
    <property type="protein sequence ID" value="PIO59396.1"/>
    <property type="molecule type" value="Genomic_DNA"/>
</dbReference>
<accession>A0A2G9TN41</accession>